<evidence type="ECO:0000313" key="2">
    <source>
        <dbReference type="EMBL" id="RJY09619.1"/>
    </source>
</evidence>
<evidence type="ECO:0000256" key="1">
    <source>
        <dbReference type="SAM" id="MobiDB-lite"/>
    </source>
</evidence>
<accession>A0A419RV09</accession>
<dbReference type="AlphaFoldDB" id="A0A419RV09"/>
<evidence type="ECO:0000313" key="3">
    <source>
        <dbReference type="Proteomes" id="UP000285232"/>
    </source>
</evidence>
<sequence>MPLPMFEGKPIRPQGSGRDLATDSVDGELCAVDWSQLKAKLAAARDLRAEFDPSDENGMASFDPDSAQQIALQHDRDPSEGALNEGKRGINPDALADGKGPRRNNGQRADSGDWANRGNA</sequence>
<proteinExistence type="predicted"/>
<feature type="region of interest" description="Disordered" evidence="1">
    <location>
        <begin position="1"/>
        <end position="22"/>
    </location>
</feature>
<keyword evidence="3" id="KW-1185">Reference proteome</keyword>
<dbReference type="EMBL" id="RAHX01000001">
    <property type="protein sequence ID" value="RJY09619.1"/>
    <property type="molecule type" value="Genomic_DNA"/>
</dbReference>
<dbReference type="Proteomes" id="UP000285232">
    <property type="component" value="Unassembled WGS sequence"/>
</dbReference>
<reference evidence="2 3" key="1">
    <citation type="journal article" date="2017" name="Int. J. Syst. Evol. Microbiol.">
        <title>Erythrobacter aquimixticola sp. nov., isolated from the junction between the ocean and a freshwater spring.</title>
        <authorList>
            <person name="Park S."/>
            <person name="Jung Y.T."/>
            <person name="Choi S.J."/>
            <person name="Yoon J.H."/>
        </authorList>
    </citation>
    <scope>NUCLEOTIDE SEQUENCE [LARGE SCALE GENOMIC DNA]</scope>
    <source>
        <strain evidence="2 3">JSSK-14</strain>
    </source>
</reference>
<name>A0A419RV09_9SPHN</name>
<protein>
    <submittedName>
        <fullName evidence="2">Uncharacterized protein</fullName>
    </submittedName>
</protein>
<gene>
    <name evidence="2" type="ORF">D6201_09835</name>
</gene>
<feature type="region of interest" description="Disordered" evidence="1">
    <location>
        <begin position="52"/>
        <end position="120"/>
    </location>
</feature>
<comment type="caution">
    <text evidence="2">The sequence shown here is derived from an EMBL/GenBank/DDBJ whole genome shotgun (WGS) entry which is preliminary data.</text>
</comment>
<feature type="compositionally biased region" description="Basic and acidic residues" evidence="1">
    <location>
        <begin position="73"/>
        <end position="90"/>
    </location>
</feature>
<organism evidence="2 3">
    <name type="scientific">Aurantiacibacter aquimixticola</name>
    <dbReference type="NCBI Taxonomy" id="1958945"/>
    <lineage>
        <taxon>Bacteria</taxon>
        <taxon>Pseudomonadati</taxon>
        <taxon>Pseudomonadota</taxon>
        <taxon>Alphaproteobacteria</taxon>
        <taxon>Sphingomonadales</taxon>
        <taxon>Erythrobacteraceae</taxon>
        <taxon>Aurantiacibacter</taxon>
    </lineage>
</organism>